<evidence type="ECO:0008006" key="8">
    <source>
        <dbReference type="Google" id="ProtNLM"/>
    </source>
</evidence>
<sequence length="209" mass="22626">MAPLRSWLGAILAALPVAMAGHGDPISQNYIVEFADPHTSTSSFLSALNSHGVAATLNHDLSFALFHGASFALEDEKNQAAIVKQISSWSTVKKISPVRELHQVESQISGVAHDSHVRRDTHNFRRRDTAGHGGNDYPHLMTGVDKLRQEGYLGTGIRVAVVDSGIDYKHPALGGCFGKGCLVEFGFNFLENTTDPWEGHSGHGMLSRV</sequence>
<name>A0A1V6SW83_9EURO</name>
<evidence type="ECO:0000256" key="4">
    <source>
        <dbReference type="PROSITE-ProRule" id="PRU01240"/>
    </source>
</evidence>
<keyword evidence="3" id="KW-0865">Zymogen</keyword>
<accession>A0A1V6SW83</accession>
<dbReference type="PROSITE" id="PS00136">
    <property type="entry name" value="SUBTILASE_ASP"/>
    <property type="match status" value="1"/>
</dbReference>
<dbReference type="Proteomes" id="UP000191285">
    <property type="component" value="Unassembled WGS sequence"/>
</dbReference>
<evidence type="ECO:0000256" key="3">
    <source>
        <dbReference type="ARBA" id="ARBA00023145"/>
    </source>
</evidence>
<dbReference type="EMBL" id="MLKD01000019">
    <property type="protein sequence ID" value="OQE17893.1"/>
    <property type="molecule type" value="Genomic_DNA"/>
</dbReference>
<comment type="similarity">
    <text evidence="4">Belongs to the peptidase S8 family.</text>
</comment>
<protein>
    <recommendedName>
        <fullName evidence="8">Peptidase S8/S53 domain-containing protein</fullName>
    </recommendedName>
</protein>
<evidence type="ECO:0000256" key="1">
    <source>
        <dbReference type="ARBA" id="ARBA00022729"/>
    </source>
</evidence>
<dbReference type="InterPro" id="IPR036852">
    <property type="entry name" value="Peptidase_S8/S53_dom_sf"/>
</dbReference>
<keyword evidence="1 5" id="KW-0732">Signal</keyword>
<dbReference type="Gene3D" id="3.40.50.200">
    <property type="entry name" value="Peptidase S8/S53 domain"/>
    <property type="match status" value="1"/>
</dbReference>
<dbReference type="PROSITE" id="PS51892">
    <property type="entry name" value="SUBTILASE"/>
    <property type="match status" value="1"/>
</dbReference>
<keyword evidence="7" id="KW-1185">Reference proteome</keyword>
<feature type="signal peptide" evidence="5">
    <location>
        <begin position="1"/>
        <end position="20"/>
    </location>
</feature>
<evidence type="ECO:0000256" key="5">
    <source>
        <dbReference type="SAM" id="SignalP"/>
    </source>
</evidence>
<dbReference type="GO" id="GO:0006508">
    <property type="term" value="P:proteolysis"/>
    <property type="evidence" value="ECO:0007669"/>
    <property type="project" value="InterPro"/>
</dbReference>
<organism evidence="6 7">
    <name type="scientific">Penicillium steckii</name>
    <dbReference type="NCBI Taxonomy" id="303698"/>
    <lineage>
        <taxon>Eukaryota</taxon>
        <taxon>Fungi</taxon>
        <taxon>Dikarya</taxon>
        <taxon>Ascomycota</taxon>
        <taxon>Pezizomycotina</taxon>
        <taxon>Eurotiomycetes</taxon>
        <taxon>Eurotiomycetidae</taxon>
        <taxon>Eurotiales</taxon>
        <taxon>Aspergillaceae</taxon>
        <taxon>Penicillium</taxon>
    </lineage>
</organism>
<evidence type="ECO:0000313" key="7">
    <source>
        <dbReference type="Proteomes" id="UP000191285"/>
    </source>
</evidence>
<dbReference type="InterPro" id="IPR023827">
    <property type="entry name" value="Peptidase_S8_Asp-AS"/>
</dbReference>
<evidence type="ECO:0000256" key="2">
    <source>
        <dbReference type="ARBA" id="ARBA00022801"/>
    </source>
</evidence>
<gene>
    <name evidence="6" type="ORF">PENSTE_c019G06689</name>
</gene>
<dbReference type="STRING" id="303698.A0A1V6SW83"/>
<reference evidence="7" key="1">
    <citation type="journal article" date="2017" name="Nat. Microbiol.">
        <title>Global analysis of biosynthetic gene clusters reveals vast potential of secondary metabolite production in Penicillium species.</title>
        <authorList>
            <person name="Nielsen J.C."/>
            <person name="Grijseels S."/>
            <person name="Prigent S."/>
            <person name="Ji B."/>
            <person name="Dainat J."/>
            <person name="Nielsen K.F."/>
            <person name="Frisvad J.C."/>
            <person name="Workman M."/>
            <person name="Nielsen J."/>
        </authorList>
    </citation>
    <scope>NUCLEOTIDE SEQUENCE [LARGE SCALE GENOMIC DNA]</scope>
    <source>
        <strain evidence="7">IBT 24891</strain>
    </source>
</reference>
<evidence type="ECO:0000313" key="6">
    <source>
        <dbReference type="EMBL" id="OQE17893.1"/>
    </source>
</evidence>
<dbReference type="SUPFAM" id="SSF52743">
    <property type="entry name" value="Subtilisin-like"/>
    <property type="match status" value="1"/>
</dbReference>
<dbReference type="OrthoDB" id="10256524at2759"/>
<dbReference type="AlphaFoldDB" id="A0A1V6SW83"/>
<keyword evidence="2" id="KW-0378">Hydrolase</keyword>
<feature type="chain" id="PRO_5013139332" description="Peptidase S8/S53 domain-containing protein" evidence="5">
    <location>
        <begin position="21"/>
        <end position="209"/>
    </location>
</feature>
<dbReference type="GO" id="GO:0004252">
    <property type="term" value="F:serine-type endopeptidase activity"/>
    <property type="evidence" value="ECO:0007669"/>
    <property type="project" value="InterPro"/>
</dbReference>
<comment type="caution">
    <text evidence="4">Lacks conserved residue(s) required for the propagation of feature annotation.</text>
</comment>
<comment type="caution">
    <text evidence="6">The sequence shown here is derived from an EMBL/GenBank/DDBJ whole genome shotgun (WGS) entry which is preliminary data.</text>
</comment>
<proteinExistence type="inferred from homology"/>